<dbReference type="PANTHER" id="PTHR11537">
    <property type="entry name" value="VOLTAGE-GATED POTASSIUM CHANNEL"/>
    <property type="match status" value="1"/>
</dbReference>
<keyword evidence="17" id="KW-1185">Reference proteome</keyword>
<evidence type="ECO:0000256" key="6">
    <source>
        <dbReference type="ARBA" id="ARBA00022882"/>
    </source>
</evidence>
<keyword evidence="7" id="KW-0630">Potassium</keyword>
<keyword evidence="6" id="KW-0851">Voltage-gated channel</keyword>
<dbReference type="Pfam" id="PF00520">
    <property type="entry name" value="Ion_trans"/>
    <property type="match status" value="1"/>
</dbReference>
<dbReference type="InterPro" id="IPR003968">
    <property type="entry name" value="K_chnl_volt-dep_Kv"/>
</dbReference>
<dbReference type="OMA" id="YVELAMG"/>
<evidence type="ECO:0000259" key="15">
    <source>
        <dbReference type="Pfam" id="PF00520"/>
    </source>
</evidence>
<dbReference type="FunFam" id="1.20.120.350:FF:000091">
    <property type="entry name" value="Predicted protein"/>
    <property type="match status" value="1"/>
</dbReference>
<evidence type="ECO:0000256" key="3">
    <source>
        <dbReference type="ARBA" id="ARBA00022538"/>
    </source>
</evidence>
<feature type="compositionally biased region" description="Basic and acidic residues" evidence="13">
    <location>
        <begin position="492"/>
        <end position="512"/>
    </location>
</feature>
<feature type="coiled-coil region" evidence="12">
    <location>
        <begin position="351"/>
        <end position="378"/>
    </location>
</feature>
<name>A0A5A8C1K6_CAFRO</name>
<keyword evidence="5" id="KW-0631">Potassium channel</keyword>
<feature type="compositionally biased region" description="Gly residues" evidence="13">
    <location>
        <begin position="14"/>
        <end position="24"/>
    </location>
</feature>
<dbReference type="PRINTS" id="PR00169">
    <property type="entry name" value="KCHANNEL"/>
</dbReference>
<evidence type="ECO:0000256" key="5">
    <source>
        <dbReference type="ARBA" id="ARBA00022826"/>
    </source>
</evidence>
<evidence type="ECO:0000256" key="10">
    <source>
        <dbReference type="ARBA" id="ARBA00023136"/>
    </source>
</evidence>
<evidence type="ECO:0000256" key="13">
    <source>
        <dbReference type="SAM" id="MobiDB-lite"/>
    </source>
</evidence>
<dbReference type="AlphaFoldDB" id="A0A5A8C1K6"/>
<organism evidence="16 17">
    <name type="scientific">Cafeteria roenbergensis</name>
    <name type="common">Marine flagellate</name>
    <dbReference type="NCBI Taxonomy" id="33653"/>
    <lineage>
        <taxon>Eukaryota</taxon>
        <taxon>Sar</taxon>
        <taxon>Stramenopiles</taxon>
        <taxon>Bigyra</taxon>
        <taxon>Opalozoa</taxon>
        <taxon>Bicosoecida</taxon>
        <taxon>Cafeteriaceae</taxon>
        <taxon>Cafeteria</taxon>
    </lineage>
</organism>
<feature type="compositionally biased region" description="Basic and acidic residues" evidence="13">
    <location>
        <begin position="58"/>
        <end position="67"/>
    </location>
</feature>
<evidence type="ECO:0000256" key="14">
    <source>
        <dbReference type="SAM" id="Phobius"/>
    </source>
</evidence>
<dbReference type="GO" id="GO:0008076">
    <property type="term" value="C:voltage-gated potassium channel complex"/>
    <property type="evidence" value="ECO:0007669"/>
    <property type="project" value="InterPro"/>
</dbReference>
<evidence type="ECO:0000256" key="2">
    <source>
        <dbReference type="ARBA" id="ARBA00022448"/>
    </source>
</evidence>
<protein>
    <recommendedName>
        <fullName evidence="15">Ion transport domain-containing protein</fullName>
    </recommendedName>
</protein>
<evidence type="ECO:0000256" key="12">
    <source>
        <dbReference type="SAM" id="Coils"/>
    </source>
</evidence>
<evidence type="ECO:0000256" key="7">
    <source>
        <dbReference type="ARBA" id="ARBA00022958"/>
    </source>
</evidence>
<keyword evidence="9" id="KW-0406">Ion transport</keyword>
<feature type="transmembrane region" description="Helical" evidence="14">
    <location>
        <begin position="256"/>
        <end position="277"/>
    </location>
</feature>
<keyword evidence="3" id="KW-0633">Potassium transport</keyword>
<keyword evidence="12" id="KW-0175">Coiled coil</keyword>
<sequence length="525" mass="56882">MAGRVGPSGTPDGMMGGAVRGPLGGQASASGGLETTVETFSTVARGTVAASASSEGARASRRERSVSDELSGSSDEEGLKWGEDTVEADSRPLGQEPETQKLVSRIREGLWALLDDPNSSPAAYFLAVLIMLLIGVSSTAFVLETLPDFDQSTDDDIVWSTIELVCIICFTFEFVGRVISTPRLGHFIKSPLNVIDFLAIMPFYVELAMGSSATGGSSAVFRIIRLVRVFRVFKLSRYLSWVKVFTKAMATSFQPLLMLLVVILIGTVLFSTAIFYAEHGQWDEKQQCFVRFDNKCTPFISIPAAFWWCIITMTTVGYGDEVPITPLGKVIAVVTSFCGILVLAVPITVISTNFNEQYDKLKRSRQRLRAQMMLLKNQFKTKRTGLDAMLDEVEELVQRNTMELRKDVEELFEQSALELNEEIKSLVRLAFKQRRKRAQALEQGISLRQSGAGSFLGAQSRGSAPANHGTAVGAAMPTSPPSPAGAPGDAQTDDRRTPGRDGARAAHSDSPADAKSAAAASQSQL</sequence>
<feature type="region of interest" description="Disordered" evidence="13">
    <location>
        <begin position="1"/>
        <end position="99"/>
    </location>
</feature>
<dbReference type="Proteomes" id="UP000323011">
    <property type="component" value="Unassembled WGS sequence"/>
</dbReference>
<dbReference type="FunFam" id="1.10.287.70:FF:000097">
    <property type="entry name" value="Potassium voltage-gated channel subfamily G member 3"/>
    <property type="match status" value="1"/>
</dbReference>
<feature type="transmembrane region" description="Helical" evidence="14">
    <location>
        <begin position="298"/>
        <end position="318"/>
    </location>
</feature>
<reference evidence="16 17" key="1">
    <citation type="submission" date="2019-07" db="EMBL/GenBank/DDBJ databases">
        <title>Genomes of Cafeteria roenbergensis.</title>
        <authorList>
            <person name="Fischer M.G."/>
            <person name="Hackl T."/>
            <person name="Roman M."/>
        </authorList>
    </citation>
    <scope>NUCLEOTIDE SEQUENCE [LARGE SCALE GENOMIC DNA]</scope>
    <source>
        <strain evidence="16 17">BVI</strain>
    </source>
</reference>
<dbReference type="GO" id="GO:0005251">
    <property type="term" value="F:delayed rectifier potassium channel activity"/>
    <property type="evidence" value="ECO:0007669"/>
    <property type="project" value="TreeGrafter"/>
</dbReference>
<gene>
    <name evidence="16" type="ORF">FNF29_07958</name>
</gene>
<evidence type="ECO:0000256" key="1">
    <source>
        <dbReference type="ARBA" id="ARBA00004141"/>
    </source>
</evidence>
<evidence type="ECO:0000313" key="16">
    <source>
        <dbReference type="EMBL" id="KAA0146625.1"/>
    </source>
</evidence>
<evidence type="ECO:0000313" key="17">
    <source>
        <dbReference type="Proteomes" id="UP000323011"/>
    </source>
</evidence>
<dbReference type="InterPro" id="IPR027359">
    <property type="entry name" value="Volt_channel_dom_sf"/>
</dbReference>
<keyword evidence="10 14" id="KW-0472">Membrane</keyword>
<dbReference type="PRINTS" id="PR01491">
    <property type="entry name" value="KVCHANNEL"/>
</dbReference>
<evidence type="ECO:0000256" key="11">
    <source>
        <dbReference type="ARBA" id="ARBA00023303"/>
    </source>
</evidence>
<dbReference type="PANTHER" id="PTHR11537:SF113">
    <property type="entry name" value="POTASSIUM VOLTAGE-GATED CHANNEL PROTEIN SHAKER"/>
    <property type="match status" value="1"/>
</dbReference>
<dbReference type="GO" id="GO:0001508">
    <property type="term" value="P:action potential"/>
    <property type="evidence" value="ECO:0007669"/>
    <property type="project" value="TreeGrafter"/>
</dbReference>
<dbReference type="InterPro" id="IPR005821">
    <property type="entry name" value="Ion_trans_dom"/>
</dbReference>
<dbReference type="InterPro" id="IPR028325">
    <property type="entry name" value="VG_K_chnl"/>
</dbReference>
<keyword evidence="2" id="KW-0813">Transport</keyword>
<keyword evidence="4 14" id="KW-0812">Transmembrane</keyword>
<feature type="transmembrane region" description="Helical" evidence="14">
    <location>
        <begin position="157"/>
        <end position="175"/>
    </location>
</feature>
<keyword evidence="8 14" id="KW-1133">Transmembrane helix</keyword>
<comment type="caution">
    <text evidence="16">The sequence shown here is derived from an EMBL/GenBank/DDBJ whole genome shotgun (WGS) entry which is preliminary data.</text>
</comment>
<feature type="compositionally biased region" description="Low complexity" evidence="13">
    <location>
        <begin position="513"/>
        <end position="525"/>
    </location>
</feature>
<evidence type="ECO:0000256" key="8">
    <source>
        <dbReference type="ARBA" id="ARBA00022989"/>
    </source>
</evidence>
<comment type="subcellular location">
    <subcellularLocation>
        <location evidence="1">Membrane</location>
        <topology evidence="1">Multi-pass membrane protein</topology>
    </subcellularLocation>
</comment>
<dbReference type="SUPFAM" id="SSF81324">
    <property type="entry name" value="Voltage-gated potassium channels"/>
    <property type="match status" value="1"/>
</dbReference>
<dbReference type="EMBL" id="VLTN01000082">
    <property type="protein sequence ID" value="KAA0146625.1"/>
    <property type="molecule type" value="Genomic_DNA"/>
</dbReference>
<dbReference type="Gene3D" id="1.20.120.350">
    <property type="entry name" value="Voltage-gated potassium channels. Chain C"/>
    <property type="match status" value="1"/>
</dbReference>
<keyword evidence="11" id="KW-0407">Ion channel</keyword>
<feature type="transmembrane region" description="Helical" evidence="14">
    <location>
        <begin position="187"/>
        <end position="205"/>
    </location>
</feature>
<accession>A0A5A8C1K6</accession>
<evidence type="ECO:0000256" key="4">
    <source>
        <dbReference type="ARBA" id="ARBA00022692"/>
    </source>
</evidence>
<feature type="transmembrane region" description="Helical" evidence="14">
    <location>
        <begin position="122"/>
        <end position="142"/>
    </location>
</feature>
<feature type="domain" description="Ion transport" evidence="15">
    <location>
        <begin position="124"/>
        <end position="360"/>
    </location>
</feature>
<feature type="region of interest" description="Disordered" evidence="13">
    <location>
        <begin position="456"/>
        <end position="525"/>
    </location>
</feature>
<feature type="transmembrane region" description="Helical" evidence="14">
    <location>
        <begin position="330"/>
        <end position="354"/>
    </location>
</feature>
<proteinExistence type="predicted"/>
<dbReference type="Gene3D" id="1.10.287.70">
    <property type="match status" value="1"/>
</dbReference>
<evidence type="ECO:0000256" key="9">
    <source>
        <dbReference type="ARBA" id="ARBA00023065"/>
    </source>
</evidence>